<gene>
    <name evidence="2" type="ordered locus">LOC_Os12g07920</name>
</gene>
<name>Q2QWX2_ORYSJ</name>
<protein>
    <submittedName>
        <fullName evidence="2">Uncharacterized protein</fullName>
    </submittedName>
</protein>
<reference evidence="2" key="1">
    <citation type="journal article" date="2005" name="BMC Biol.">
        <title>The sequence of rice chromosomes 11 and 12, rich in disease resistance genes and recent gene duplications.</title>
        <authorList>
            <consortium name="The rice chromosomes 11 and 12 sequencing consortia"/>
        </authorList>
    </citation>
    <scope>NUCLEOTIDE SEQUENCE [LARGE SCALE GENOMIC DNA]</scope>
</reference>
<sequence>MAHNCGGDAQWLPNAGTRSGCGAPKGSGTGADLAPHLHSGPGAGGEVGGQGRGRSNPTRPRPIPFPSLIEIEKHYKEVKIKVKAGQLEDLDDFFLQSQRPETSMAGGVEEGYETPYADSDEDDSVDEMGSDGEVGTTKSKHSSMHACPPKRDNRMVTSVRIAKKYGNFILANPSWPLAHMKATVQEEMFAEASYAKLKRAKWLFMKKMDATVGQYQKLYNYQLELLRSNPGSTVVVNKEIGLDPPVFKRI</sequence>
<reference evidence="2" key="2">
    <citation type="submission" date="2005-04" db="EMBL/GenBank/DDBJ databases">
        <authorList>
            <person name="Buell C.R."/>
            <person name="Wing R.A."/>
            <person name="McCombie W.A."/>
            <person name="Ouyang S."/>
        </authorList>
    </citation>
    <scope>NUCLEOTIDE SEQUENCE</scope>
</reference>
<feature type="compositionally biased region" description="Acidic residues" evidence="1">
    <location>
        <begin position="118"/>
        <end position="130"/>
    </location>
</feature>
<accession>Q2QWX2</accession>
<evidence type="ECO:0000256" key="1">
    <source>
        <dbReference type="SAM" id="MobiDB-lite"/>
    </source>
</evidence>
<dbReference type="AlphaFoldDB" id="Q2QWX2"/>
<evidence type="ECO:0000313" key="2">
    <source>
        <dbReference type="EMBL" id="ABA96627.1"/>
    </source>
</evidence>
<feature type="region of interest" description="Disordered" evidence="1">
    <location>
        <begin position="1"/>
        <end position="65"/>
    </location>
</feature>
<organism evidence="2">
    <name type="scientific">Oryza sativa subsp. japonica</name>
    <name type="common">Rice</name>
    <dbReference type="NCBI Taxonomy" id="39947"/>
    <lineage>
        <taxon>Eukaryota</taxon>
        <taxon>Viridiplantae</taxon>
        <taxon>Streptophyta</taxon>
        <taxon>Embryophyta</taxon>
        <taxon>Tracheophyta</taxon>
        <taxon>Spermatophyta</taxon>
        <taxon>Magnoliopsida</taxon>
        <taxon>Liliopsida</taxon>
        <taxon>Poales</taxon>
        <taxon>Poaceae</taxon>
        <taxon>BOP clade</taxon>
        <taxon>Oryzoideae</taxon>
        <taxon>Oryzeae</taxon>
        <taxon>Oryzinae</taxon>
        <taxon>Oryza</taxon>
        <taxon>Oryza sativa</taxon>
    </lineage>
</organism>
<feature type="region of interest" description="Disordered" evidence="1">
    <location>
        <begin position="103"/>
        <end position="151"/>
    </location>
</feature>
<feature type="compositionally biased region" description="Gly residues" evidence="1">
    <location>
        <begin position="41"/>
        <end position="52"/>
    </location>
</feature>
<proteinExistence type="predicted"/>
<dbReference type="EMBL" id="DP000011">
    <property type="protein sequence ID" value="ABA96627.1"/>
    <property type="molecule type" value="Genomic_DNA"/>
</dbReference>
<reference evidence="2" key="3">
    <citation type="submission" date="2006-01" db="EMBL/GenBank/DDBJ databases">
        <authorList>
            <person name="Buell R."/>
        </authorList>
    </citation>
    <scope>NUCLEOTIDE SEQUENCE</scope>
</reference>